<dbReference type="STRING" id="1121420.SAMN02746098_04673"/>
<dbReference type="EMBL" id="FQXJ01000026">
    <property type="protein sequence ID" value="SHI80827.1"/>
    <property type="molecule type" value="Genomic_DNA"/>
</dbReference>
<organism evidence="2 3">
    <name type="scientific">Desulfosporosinus lacus DSM 15449</name>
    <dbReference type="NCBI Taxonomy" id="1121420"/>
    <lineage>
        <taxon>Bacteria</taxon>
        <taxon>Bacillati</taxon>
        <taxon>Bacillota</taxon>
        <taxon>Clostridia</taxon>
        <taxon>Eubacteriales</taxon>
        <taxon>Desulfitobacteriaceae</taxon>
        <taxon>Desulfosporosinus</taxon>
    </lineage>
</organism>
<evidence type="ECO:0000313" key="3">
    <source>
        <dbReference type="Proteomes" id="UP000183954"/>
    </source>
</evidence>
<evidence type="ECO:0000259" key="1">
    <source>
        <dbReference type="SMART" id="SM00471"/>
    </source>
</evidence>
<dbReference type="Pfam" id="PF01966">
    <property type="entry name" value="HD"/>
    <property type="match status" value="1"/>
</dbReference>
<dbReference type="InterPro" id="IPR003607">
    <property type="entry name" value="HD/PDEase_dom"/>
</dbReference>
<dbReference type="CDD" id="cd00077">
    <property type="entry name" value="HDc"/>
    <property type="match status" value="1"/>
</dbReference>
<dbReference type="RefSeq" id="WP_073032614.1">
    <property type="nucleotide sequence ID" value="NZ_FQXJ01000026.1"/>
</dbReference>
<dbReference type="InterPro" id="IPR006674">
    <property type="entry name" value="HD_domain"/>
</dbReference>
<feature type="domain" description="HD/PDEase" evidence="1">
    <location>
        <begin position="26"/>
        <end position="148"/>
    </location>
</feature>
<protein>
    <recommendedName>
        <fullName evidence="1">HD/PDEase domain-containing protein</fullName>
    </recommendedName>
</protein>
<accession>A0A1M6E5Q4</accession>
<dbReference type="Gene3D" id="1.10.3210.10">
    <property type="entry name" value="Hypothetical protein af1432"/>
    <property type="match status" value="1"/>
</dbReference>
<dbReference type="Proteomes" id="UP000183954">
    <property type="component" value="Unassembled WGS sequence"/>
</dbReference>
<reference evidence="3" key="1">
    <citation type="submission" date="2016-11" db="EMBL/GenBank/DDBJ databases">
        <authorList>
            <person name="Varghese N."/>
            <person name="Submissions S."/>
        </authorList>
    </citation>
    <scope>NUCLEOTIDE SEQUENCE [LARGE SCALE GENOMIC DNA]</scope>
    <source>
        <strain evidence="3">DSM 15449</strain>
    </source>
</reference>
<sequence>MNLSEHVEDILNHEEYQQLALFTHHRPFTTLEHSLRVAQIAYNWSIRLEKKVNLDTYAITRGALLHDFFLYDWHKLRPDGSRWHGFRHPRIACQNAERCFELSEKERDIILSHMWPLTLRLPRSKEAFLVMFADKMASIQEFRFKFKRHLPPSERYTSLHLVKHGKLVKLNTSVATPHNINPQ</sequence>
<gene>
    <name evidence="2" type="ORF">SAMN02746098_04673</name>
</gene>
<dbReference type="AlphaFoldDB" id="A0A1M6E5Q4"/>
<keyword evidence="3" id="KW-1185">Reference proteome</keyword>
<dbReference type="SMART" id="SM00471">
    <property type="entry name" value="HDc"/>
    <property type="match status" value="1"/>
</dbReference>
<proteinExistence type="predicted"/>
<dbReference type="SUPFAM" id="SSF109604">
    <property type="entry name" value="HD-domain/PDEase-like"/>
    <property type="match status" value="1"/>
</dbReference>
<name>A0A1M6E5Q4_9FIRM</name>
<evidence type="ECO:0000313" key="2">
    <source>
        <dbReference type="EMBL" id="SHI80827.1"/>
    </source>
</evidence>
<dbReference type="OrthoDB" id="360187at2"/>